<dbReference type="Proteomes" id="UP000092125">
    <property type="component" value="Unassembled WGS sequence"/>
</dbReference>
<dbReference type="InterPro" id="IPR010982">
    <property type="entry name" value="Lambda_DNA-bd_dom_sf"/>
</dbReference>
<gene>
    <name evidence="2" type="ORF">A9K56_07920</name>
</gene>
<evidence type="ECO:0008006" key="4">
    <source>
        <dbReference type="Google" id="ProtNLM"/>
    </source>
</evidence>
<dbReference type="GO" id="GO:0003677">
    <property type="term" value="F:DNA binding"/>
    <property type="evidence" value="ECO:0007669"/>
    <property type="project" value="InterPro"/>
</dbReference>
<evidence type="ECO:0000313" key="3">
    <source>
        <dbReference type="Proteomes" id="UP000092125"/>
    </source>
</evidence>
<reference evidence="2 3" key="1">
    <citation type="submission" date="2016-05" db="EMBL/GenBank/DDBJ databases">
        <title>Draft Genome Sequences of Stenotrophomonas maltophilia Strains Sm32COP, Sm41DVV, Sm46PAILV, SmF3, SmF22, SmSOFb1 and SmCVFa1, Isolated from Different Manures, in France.</title>
        <authorList>
            <person name="Nazaret S."/>
            <person name="Bodilis J."/>
        </authorList>
    </citation>
    <scope>NUCLEOTIDE SEQUENCE [LARGE SCALE GENOMIC DNA]</scope>
    <source>
        <strain evidence="2 3">Sm41DVV</strain>
    </source>
</reference>
<organism evidence="2 3">
    <name type="scientific">Stenotrophomonas maltophilia</name>
    <name type="common">Pseudomonas maltophilia</name>
    <name type="synonym">Xanthomonas maltophilia</name>
    <dbReference type="NCBI Taxonomy" id="40324"/>
    <lineage>
        <taxon>Bacteria</taxon>
        <taxon>Pseudomonadati</taxon>
        <taxon>Pseudomonadota</taxon>
        <taxon>Gammaproteobacteria</taxon>
        <taxon>Lysobacterales</taxon>
        <taxon>Lysobacteraceae</taxon>
        <taxon>Stenotrophomonas</taxon>
        <taxon>Stenotrophomonas maltophilia group</taxon>
    </lineage>
</organism>
<dbReference type="RefSeq" id="WP_065181875.1">
    <property type="nucleotide sequence ID" value="NZ_LYVI01000004.1"/>
</dbReference>
<dbReference type="EMBL" id="LYVI01000004">
    <property type="protein sequence ID" value="OBU61958.1"/>
    <property type="molecule type" value="Genomic_DNA"/>
</dbReference>
<dbReference type="AlphaFoldDB" id="A0AAP7L143"/>
<evidence type="ECO:0000256" key="1">
    <source>
        <dbReference type="SAM" id="MobiDB-lite"/>
    </source>
</evidence>
<comment type="caution">
    <text evidence="2">The sequence shown here is derived from an EMBL/GenBank/DDBJ whole genome shotgun (WGS) entry which is preliminary data.</text>
</comment>
<accession>A0AAP7L143</accession>
<feature type="region of interest" description="Disordered" evidence="1">
    <location>
        <begin position="122"/>
        <end position="146"/>
    </location>
</feature>
<evidence type="ECO:0000313" key="2">
    <source>
        <dbReference type="EMBL" id="OBU61958.1"/>
    </source>
</evidence>
<sequence length="146" mass="15573">MDWKSHIEGLLSAGATVDQLAAGMGVTPNAVREIRAGRTRSPRADAAFRLAAMKPGELGTSAREIGLEVDSRMSKRALRAKLGMDSDKHLATLLQLPVEEVEAWPEEGVLPALPQIQRLFGAEPQAAAEPANEDPDANRIAPVDTA</sequence>
<dbReference type="SUPFAM" id="SSF47413">
    <property type="entry name" value="lambda repressor-like DNA-binding domains"/>
    <property type="match status" value="1"/>
</dbReference>
<protein>
    <recommendedName>
        <fullName evidence="4">HTH cro/C1-type domain-containing protein</fullName>
    </recommendedName>
</protein>
<name>A0AAP7L143_STEMA</name>
<proteinExistence type="predicted"/>